<dbReference type="EMBL" id="JAUIZM010000007">
    <property type="protein sequence ID" value="KAK1376988.1"/>
    <property type="molecule type" value="Genomic_DNA"/>
</dbReference>
<dbReference type="InterPro" id="IPR029903">
    <property type="entry name" value="RmlD-like-bd"/>
</dbReference>
<keyword evidence="3" id="KW-1185">Reference proteome</keyword>
<sequence>MSGKRVLIIGGTGNLPPEPLIKAIHSHCLSFPVDLRNGDGFDAISVSFGQPDVVVNLAALSVPRACEMDPVTAMCVNVPSALVEWLLSFGDNSTLLIHLSTDHVYEGVKSFYKEEDETSPVNVYGRSKLESEHFISANWANFAILRSSIIYGPQTAAPVRKSLPVQWLDSLLAKGREVEFCRDEFRCPIFIKDVVTIIKTLTSRWVSERNNMQLVMNVGGPDRLSRLQMAETVATVRGYKSSLLKPTSASLINRGVKSPADISMDISKLIQMQGFSPMKFEEGVRLTFTNATNTTS</sequence>
<dbReference type="InterPro" id="IPR036291">
    <property type="entry name" value="NAD(P)-bd_dom_sf"/>
</dbReference>
<reference evidence="2" key="2">
    <citation type="submission" date="2023-05" db="EMBL/GenBank/DDBJ databases">
        <authorList>
            <person name="Schelkunov M.I."/>
        </authorList>
    </citation>
    <scope>NUCLEOTIDE SEQUENCE</scope>
    <source>
        <strain evidence="2">Hsosn_3</strain>
        <tissue evidence="2">Leaf</tissue>
    </source>
</reference>
<dbReference type="PANTHER" id="PTHR43242:SF1">
    <property type="entry name" value="NAD(P)-BINDING ROSSMANN-FOLD SUPERFAMILY PROTEIN"/>
    <property type="match status" value="1"/>
</dbReference>
<dbReference type="Pfam" id="PF04321">
    <property type="entry name" value="RmlD_sub_bind"/>
    <property type="match status" value="1"/>
</dbReference>
<comment type="caution">
    <text evidence="2">The sequence shown here is derived from an EMBL/GenBank/DDBJ whole genome shotgun (WGS) entry which is preliminary data.</text>
</comment>
<accession>A0AAD8I1L7</accession>
<organism evidence="2 3">
    <name type="scientific">Heracleum sosnowskyi</name>
    <dbReference type="NCBI Taxonomy" id="360622"/>
    <lineage>
        <taxon>Eukaryota</taxon>
        <taxon>Viridiplantae</taxon>
        <taxon>Streptophyta</taxon>
        <taxon>Embryophyta</taxon>
        <taxon>Tracheophyta</taxon>
        <taxon>Spermatophyta</taxon>
        <taxon>Magnoliopsida</taxon>
        <taxon>eudicotyledons</taxon>
        <taxon>Gunneridae</taxon>
        <taxon>Pentapetalae</taxon>
        <taxon>asterids</taxon>
        <taxon>campanulids</taxon>
        <taxon>Apiales</taxon>
        <taxon>Apiaceae</taxon>
        <taxon>Apioideae</taxon>
        <taxon>apioid superclade</taxon>
        <taxon>Tordylieae</taxon>
        <taxon>Tordyliinae</taxon>
        <taxon>Heracleum</taxon>
    </lineage>
</organism>
<dbReference type="CDD" id="cd05254">
    <property type="entry name" value="dTDP_HR_like_SDR_e"/>
    <property type="match status" value="1"/>
</dbReference>
<evidence type="ECO:0000313" key="3">
    <source>
        <dbReference type="Proteomes" id="UP001237642"/>
    </source>
</evidence>
<name>A0AAD8I1L7_9APIA</name>
<feature type="domain" description="RmlD-like substrate binding" evidence="1">
    <location>
        <begin position="5"/>
        <end position="290"/>
    </location>
</feature>
<protein>
    <submittedName>
        <fullName evidence="2">Methionine adenosyltransferase 2 subunit beta</fullName>
    </submittedName>
</protein>
<evidence type="ECO:0000259" key="1">
    <source>
        <dbReference type="Pfam" id="PF04321"/>
    </source>
</evidence>
<dbReference type="SUPFAM" id="SSF51735">
    <property type="entry name" value="NAD(P)-binding Rossmann-fold domains"/>
    <property type="match status" value="1"/>
</dbReference>
<dbReference type="Proteomes" id="UP001237642">
    <property type="component" value="Unassembled WGS sequence"/>
</dbReference>
<evidence type="ECO:0000313" key="2">
    <source>
        <dbReference type="EMBL" id="KAK1376988.1"/>
    </source>
</evidence>
<dbReference type="PANTHER" id="PTHR43242">
    <property type="entry name" value="NAD(P)-BINDING ROSSMANN-FOLD SUPERFAMILY PROTEIN"/>
    <property type="match status" value="1"/>
</dbReference>
<proteinExistence type="predicted"/>
<reference evidence="2" key="1">
    <citation type="submission" date="2023-02" db="EMBL/GenBank/DDBJ databases">
        <title>Genome of toxic invasive species Heracleum sosnowskyi carries increased number of genes despite the absence of recent whole-genome duplications.</title>
        <authorList>
            <person name="Schelkunov M."/>
            <person name="Shtratnikova V."/>
            <person name="Makarenko M."/>
            <person name="Klepikova A."/>
            <person name="Omelchenko D."/>
            <person name="Novikova G."/>
            <person name="Obukhova E."/>
            <person name="Bogdanov V."/>
            <person name="Penin A."/>
            <person name="Logacheva M."/>
        </authorList>
    </citation>
    <scope>NUCLEOTIDE SEQUENCE</scope>
    <source>
        <strain evidence="2">Hsosn_3</strain>
        <tissue evidence="2">Leaf</tissue>
    </source>
</reference>
<dbReference type="AlphaFoldDB" id="A0AAD8I1L7"/>
<gene>
    <name evidence="2" type="ORF">POM88_033181</name>
</gene>
<dbReference type="Gene3D" id="3.40.50.720">
    <property type="entry name" value="NAD(P)-binding Rossmann-like Domain"/>
    <property type="match status" value="1"/>
</dbReference>